<gene>
    <name evidence="6" type="ORF">K6Q96_09345</name>
</gene>
<dbReference type="InterPro" id="IPR013783">
    <property type="entry name" value="Ig-like_fold"/>
</dbReference>
<feature type="domain" description="Calx-beta" evidence="5">
    <location>
        <begin position="3099"/>
        <end position="3155"/>
    </location>
</feature>
<dbReference type="RefSeq" id="WP_251875224.1">
    <property type="nucleotide sequence ID" value="NZ_CP082275.1"/>
</dbReference>
<feature type="compositionally biased region" description="Polar residues" evidence="4">
    <location>
        <begin position="2078"/>
        <end position="2105"/>
    </location>
</feature>
<feature type="region of interest" description="Disordered" evidence="4">
    <location>
        <begin position="1564"/>
        <end position="1603"/>
    </location>
</feature>
<evidence type="ECO:0000256" key="3">
    <source>
        <dbReference type="ARBA" id="ARBA00022837"/>
    </source>
</evidence>
<feature type="domain" description="Calx-beta" evidence="5">
    <location>
        <begin position="4411"/>
        <end position="4467"/>
    </location>
</feature>
<feature type="compositionally biased region" description="Polar residues" evidence="4">
    <location>
        <begin position="1887"/>
        <end position="1906"/>
    </location>
</feature>
<feature type="compositionally biased region" description="Polar residues" evidence="4">
    <location>
        <begin position="1694"/>
        <end position="1721"/>
    </location>
</feature>
<dbReference type="Proteomes" id="UP001056255">
    <property type="component" value="Chromosome I"/>
</dbReference>
<keyword evidence="1" id="KW-0732">Signal</keyword>
<evidence type="ECO:0000259" key="5">
    <source>
        <dbReference type="Pfam" id="PF03160"/>
    </source>
</evidence>
<feature type="region of interest" description="Disordered" evidence="4">
    <location>
        <begin position="1887"/>
        <end position="1925"/>
    </location>
</feature>
<dbReference type="NCBIfam" id="NF033510">
    <property type="entry name" value="Ca_tandemer"/>
    <property type="match status" value="3"/>
</dbReference>
<feature type="compositionally biased region" description="Polar residues" evidence="4">
    <location>
        <begin position="1631"/>
        <end position="1650"/>
    </location>
</feature>
<feature type="domain" description="Calx-beta" evidence="5">
    <location>
        <begin position="5068"/>
        <end position="5125"/>
    </location>
</feature>
<feature type="region of interest" description="Disordered" evidence="4">
    <location>
        <begin position="2143"/>
        <end position="2180"/>
    </location>
</feature>
<feature type="domain" description="Calx-beta" evidence="5">
    <location>
        <begin position="449"/>
        <end position="478"/>
    </location>
</feature>
<feature type="region of interest" description="Disordered" evidence="4">
    <location>
        <begin position="1631"/>
        <end position="1668"/>
    </location>
</feature>
<feature type="region of interest" description="Disordered" evidence="4">
    <location>
        <begin position="2271"/>
        <end position="2309"/>
    </location>
</feature>
<feature type="compositionally biased region" description="Polar residues" evidence="4">
    <location>
        <begin position="1950"/>
        <end position="1977"/>
    </location>
</feature>
<dbReference type="InterPro" id="IPR003644">
    <property type="entry name" value="Calx_beta"/>
</dbReference>
<sequence length="5666" mass="591823">MNANTLTTITLNSLIAEDAALTYAEAQTNIDITGTVSGNVSEGDTVTVSIDNNQFIGVVSSNNTFTVSVPGSTLVSSETKTVTASVQTTDSSGNASFFSDSKSYSAYESTISSVTMLNNGVEGSTSPGWTVNLDQATIEDTTVTLSINDTVHSASYGSDYSGVMQVFSLSGEFLAEVTLGKENKFKADITVPAGEEGVVVYAITSDDNTYEGDETIVIRASTGNNWVNSEAAIISDENDKPTVTSVSDATVKEGGQAEFAFTLSNPSNFDTRVLVSPEADNTDIDFDNLWIDLGNGWVQATGEVTTEGTWITVPSSVKQVKLRVDVLEDNEVEGNETITVNVLAEGQNEAATGTITIVDVVETPPVVESISVLEEGVESGQAPTFQLNLTNAYFQDTEVTLNVNDNLHDFDFGKDYDGAIQVFSLSGELLDEINLGTHNAFKAVTNIPAGEESVIIRVNVIDDNLYEGDESLVIRAAVSGKQGWVVSGAATITDETDTVTVAAVSDTTVFEGNHAELTVTMSNPSTTNNTVLLTPSNSNDIDLESVSVNFGKGWVNASVDSNTNQISIDVPGPVTLFKVRFDTISDNIYEGDETFTISANVDGQTESVSGNVTIKDIAGVPTVDNIVAARDGIEGGDAPGFKVNMTSVSASDTTVTLNMVDSLHDVKYGVDYSGVLQIYSVAGEFLTEVTLGRNNKFKADITVPAGDDGVVVYVMTTDDAIYEGPESVVIRAAVSGEQGWVNSEAAIITDENDITLVTSMTDVSVNEGQQAQTTVTLSGASIKPVEVTLTAQIDDANIALNNLSVNFGNGWVSVSGTTFTVPASVDTFEVRFDNTDNDVYNGDQIITLTASTSEQTDAVTSTVTINDDADRPLVNNITVVQEDEEGGKLPGYQVNMTNTSTTDTTFKLTLSDGLHTSNFFVDYTGVIQVYSLDGEFLEEVALSSANRFRADVTVPAGESGVVVYVESVNDDIYEGDETLVVRAGVLGQQGWVKSDAANITDEEDRPSVSSITYLNDGSEDGQAAGFTLNMSNASTTPTTVQLRVDDALHQATIGEDYSGVMQIYSLDGQYLLQEVTLTSENGYIADIVIPAWAEGVSIYAEILSDKLEEIDESLVIQAAIIDEQDWVTSEASTIIDIDNIAPGEGKGPNGTDEAPVVVIPEASGGVGEEELTDGVEVLVTPPTGTLPGDTITVTVTQPDGTTNEVTTTVPGDWTEGTAVPVTLSPEDLGGTGGELPDEGDYTITATVTDTAGNTSVPSEETGFNIDTAAPGEGTGTGGTDEAPTVVIPEATGGVGEEELTDGVEVLVTPPTGTKPGDTITVTVTQPDGTTNEVTSTVPGGWTDGTAVPVTLSPEDLGGSGGELPVEGDYTITATVTDTAGNTSVPSEETGFNIDTAAPGEGTGTGGTDEAPTVVIPEATGGVGEEELTDGVEVLVTPPTGTQPGDTITVTVTQPDGTTNEVTTTVPGGWTDGTAVPVTLSPEDLGGTGGELPDEGDYTITATVTDTAGNTSVPSEETGFNIDTAAPGEGTGTGGTNEAPTVVIPEATGGVGEEELTDGVEALVTPPTGTQPGDTITVTVTQPDGTTNEVTTTVPGGWTDGTAVPVTLSPEDLGGTGGELPDEGDYTITTTVTDSAGNTSVPSTETSFTVDTTAPGEGTGTGGTNEAPTVVIPEATGGVGEEELTDGVEVLVTPPTGTQPGDTITVTVTQPDGTTNEVTTTVPGGWTDGTAVPVTLSPEDLGGTGGELPDEGDYTTTATVTDTAGNTSVPSEETGFNIDTAAPGEGTGTGGTDEAPTVVIPEATGGVGEEELTDGVEVLVTPPTGTQPGDTITVTVTQPDGTTNEVTSTVPGDWTEGTAVPVTLSPEDLGGSGGELPDEGDYTITTTVTDSAGNTSTPSTETSFTVDTTAPGEGTGTGGTNEAPTVVIPEATGGVGEEELTDGVEALVTPPTGTQPGDTITVTVTQPDGTTNEVTTTVPGGWTDGTAVPVTLSPEDLGGTGGELPDEGDYTITTTVIDSAGNTSTPSTETSFTVDTTAPGEGTGTGGTNEAPTVVIPEATGGVGEEELTDGVEALVTPPTGTQPGDTITVTVTQPDGTTNEVTTTVPGGWTEGTAVPVTLSPEDLGGTGGELPDEGDYTITTTVTDSAGNTSTPSTETSFTVDTTAPGEGTGTGGTNEAPTVVIPEANGGVGEEELTDGVEVLVTPPTGTQPGDTITVTVTQPDGTTNEVTTTVPGGWTDGTAVPVTLSPEELGGTGGELPDEGDYTITTTVTDSAGNTSTPSTETSFTVDTTAPGEGTGTGGTNEAPTVVIPEATGGVGEEELTDGVEVLVTPPTGTQPGDTITVTVTQPDGTTNEVTTTVPGGWTDGTAVPVTLSPEELAGTGGELPDEGDYTITTTVTDSAGNTSAPSTPVSINIDTTAPSAITTELTIDPISADNIVNAVESNGSISVTGSVSGEFTAGDLVTVSVNGNELTGTVSSSGQFSIAVPGNQFAADPDSTINIQLEATDSAGNTGAISSTHSYGVDLSAQAVITLDANIGGDGAITYEESKQNIDITGVVSGDVKPGDVITVTVNNVEYTGSVKANNTFSVSVLGADLAAAADKTVTATVTATDNAGNTVTVSDAESYTAFEAKVESVTQLRDGIEGGTAPGWTVNFDHAAIEDTTVRLNFNDSYHEADIGADYSGRVYIYNLAGQKVGEEVLSAANNWRVDISVPAGQNGVRVYAQTLNDNVYEGNETIQIQAAVPGRQGFVQSDEAVITDEADKPRVTSVSNTSVDEGEAASVTITLSNESNTPTRVFVDAYGGSATEGTDFNTKDLWVNYGSGWVKAAGDFSGGNWIDVPANTKTFQVRSQTTQDDVFEGNESYTIKAKADGQSSLVSGTVTINDNADTPKVASITHLNDGVEGGAWPGWTVNMTNTSTTSTTVRLHFDDGLHQANFGEDYSGKVHVYTTSGTFLKEVVLNSSNGWAADIDVPAGHAGVRVYAETLNDNVYEGNETIKVQGAVIGQQGWVTSADAVITDEADRPSWEISNASTTEGDYLVWDISVHTSTKDNSWTKIEFANGTGTIGTDTAGATSFQASYDGGNTWNAAKYYGNMLQVPKGTTSFKVRLATTDDSLYEGNETITIKVTESGGGRDPGVVFGTTTNTATIVENDDATVVTSVTKLRDGVEGSTTPGWTVNFNNPSDEATTVRLNFNDGYHEADVGADYSGRVYIYNLAGQKVGEEVITAANNWRVDISVPAGQNGVRVYAQTLNDNVYEGNETIQIQAGVPGRQQLVESAEATITDEADKPRVTSVSNTSVNEGEAASLTITLSNESNTPTRVFIDAYGGSATEGTDFNTKDLWVNYGSGWVKAAGDFSGGNWIDVPANTKTFQVRSQTTQDDVFEGNESYTIKAKADGQSSLVSGTVTINDDTDTPKVASITHLNDGVENSTWPGWTVNMTNTSTTSTTVRLHFDDGLHQANFGEDYNGKVQVYSTSGDFLKQVALNSSNGWAADIDVPAGHAGVRVYAETLNDNVYEGNETIKVQGAVIGQQGWVTSADAVITDEADKPRVTSVSNTSVDEGEAASVTITLSNESNTPTRVFVDAYGGSATEGTDFNTKDLWVNYGSGWVKAAGDFSGGNWIDVPANTQTFQVRSQTTQDDVFEGNESYTIKAKADGQSSLVSGTVTINDNADTPKVASITLLQNGVENSTWPGWTVNMTNTSTTSTTVRLHFDDGLHQANFGEDYSGKVHVYTTSGAFLKQVVLNSSNGWAADIDVPAGHAGVRVYAETLNDNVYEGNETIKVQGAVIGQQGWVTSADAVITDEADRPSWEISNASTTEGDYLVWDISVHTATKDNSWTKIEFANGTGTIGTDTAGATSFQASYDGGNTWNAAKYYGNMLQVPKGTESFKVRLATTDDSVFEGNETITIKVTESGGGRDPGVVFGTTTNTATIVENDDATIVTSVTKLRDGVEGSTTPGWTVNFNNPSDEATTVRLNFNDGYHEADVGADYSGRVYIYNLSGQKVGEEVISAANNWRVDISVPAGQNGVRVYAQTLNDNVYEGNETIQIQAAVPGRQGFVQSAEAVITDEADKPRVTSVSNTSVNEGEAASVTITLSNESTTPTRVFVDAYGGSATEGTDFNTKDLWVNYGSGWVKAAGDFSGGNWIDVPANTQTFQVRSQTTQDDVFEGSESYTIKAKADGQSSLVSGTVTINDNADTPKVDSITLLQNGVENSTWPGWTVNMTNTSTTSTTVRLHFDDGLHQANFGEDYNGKVHVYTTSGAFLKEVVLNSSNGWAADIDVPAGHAGVRVYAQTLNDNVYEGNETIKVQGAVIGQQGWVTSADAVITDEADRPSWEISNASTTEGDYLVWDISVHTATKDNSWTKIEFANGTGTIGTDTAGATSFQASYDGGNTWNAAKYYGNMLQVPKGTTSFKVRLATTDDSVYEGNETITIKVTESGGGRDPGVVFGTTTNTATIVENDDATIVTSVTKLRDGVEGSTTPGWTVNFNNPSDEATTVRLNFNDGYHEADVGADYSGRVYIYNLSGQKVGEEVISAANNWRVDISVPAGQNGVRVYAQTLNDNVYEGNETIQIQAAVPGRQGFVQSAEAVITDEADKPRVTSVSNTSVNEGEAASLTITLSNESNTPTRVFVDAYGGSATEGTDFNTKDLWVNYGSGWVKAAGDFSGGNWIDVPANTKTFQVRSQTTQDDVFEGSESYTIKAKADGQSSLVSGTVTINDNADTPKVASITHLNDGVEGGAWPGWTVNMTNTSTTSTTVRLHFDDGLHQANFGEDYSGKVHVRTTSGAFLKEVVLNSSNGWAADIDVPAGHAGVRVYAETLNDNVYEGNETIKVQGAVIGQQGWVTSADAVINDEADRPSWEISNASTTEGDYLVWDISVHTATKDNSWTKIEFANGTGIIGTDTTGATNFQASYDGGVTWGATKYYGNQLIVPKGTTSFKVRLATTDDSLYEGNETITIKVTESGGGRDPGVVFGTTTSTATITDEADKPSWEISNASTTEGDYLVWDISVHTATKDNSWTKIEFANGTGTIGTDTAGATSFQASYDGGVTWGATKYYGNQLVVPKGTTSFKVRLATTDDSLYEGNETITIKVTESGGGRDPGVVFGTTTSTATITDEADKPTLSVVNTNGNNSVTESNWATFTIKLSNPVDQATKVKVNVFTSSSPNVNNQDMGGYEYWTGSSWANFKSGSQLTFAAYQTEILVRAKPINDNKVEDNETLIVKAKPIVGETHIGGGEVQSAITVIDKGYRDTSNDTSGHVHWHLDGGGTQHVNGNGWRPNEKVTVYNPNGSKTVIYADNHGFFNIQAENLYTVAGTLNAKGAQSGWAVSSKYVNPSITPLVLDLDGDGIETSDVTENPVHFDYDGDGKNVKTGWIAGGDGLLVRDINKDGQINDGSELFGSNTRLADGSTAADGYEALAQHDSNADGVIDKNDAIYAELGVWVDKDQDGETDEGELLSIDEANVASIELTANITSDESNNNTIGKSSTYTTTDGEERTVADVWFATQQGDAQEVDTSKAIDEHSISGLDQDELVWHSEDVANQPWSDTVTDFTLGEPPLDLSDLVVDDNDNLLSEDSVDMFEQDGSLILRIDTTGDHVWNQEIILQDITLDDIVDDDGMIKNGVFSDDNVKELFQKAASLDAVDSSTTHLDDPSIDDQ</sequence>
<feature type="domain" description="Calx-beta" evidence="5">
    <location>
        <begin position="319"/>
        <end position="359"/>
    </location>
</feature>
<keyword evidence="2" id="KW-0677">Repeat</keyword>
<feature type="compositionally biased region" description="Polar residues" evidence="4">
    <location>
        <begin position="2017"/>
        <end position="2034"/>
    </location>
</feature>
<feature type="compositionally biased region" description="Polar residues" evidence="4">
    <location>
        <begin position="1566"/>
        <end position="1593"/>
    </location>
</feature>
<feature type="region of interest" description="Disordered" evidence="4">
    <location>
        <begin position="2017"/>
        <end position="2053"/>
    </location>
</feature>
<feature type="domain" description="Calx-beta" evidence="5">
    <location>
        <begin position="3886"/>
        <end position="3941"/>
    </location>
</feature>
<feature type="region of interest" description="Disordered" evidence="4">
    <location>
        <begin position="1692"/>
        <end position="1730"/>
    </location>
</feature>
<evidence type="ECO:0000256" key="1">
    <source>
        <dbReference type="ARBA" id="ARBA00022729"/>
    </source>
</evidence>
<proteinExistence type="predicted"/>
<dbReference type="Pfam" id="PF03160">
    <property type="entry name" value="Calx-beta"/>
    <property type="match status" value="7"/>
</dbReference>
<feature type="region of interest" description="Disordered" evidence="4">
    <location>
        <begin position="1436"/>
        <end position="1475"/>
    </location>
</feature>
<dbReference type="Gene3D" id="2.60.40.2030">
    <property type="match status" value="15"/>
</dbReference>
<evidence type="ECO:0000313" key="7">
    <source>
        <dbReference type="Proteomes" id="UP001056255"/>
    </source>
</evidence>
<feature type="region of interest" description="Disordered" evidence="4">
    <location>
        <begin position="2205"/>
        <end position="2243"/>
    </location>
</feature>
<feature type="compositionally biased region" description="Polar residues" evidence="4">
    <location>
        <begin position="1822"/>
        <end position="1849"/>
    </location>
</feature>
<feature type="compositionally biased region" description="Polar residues" evidence="4">
    <location>
        <begin position="1191"/>
        <end position="1209"/>
    </location>
</feature>
<dbReference type="NCBIfam" id="NF012196">
    <property type="entry name" value="Ig_like_ice"/>
    <property type="match status" value="3"/>
</dbReference>
<evidence type="ECO:0000256" key="4">
    <source>
        <dbReference type="SAM" id="MobiDB-lite"/>
    </source>
</evidence>
<keyword evidence="7" id="KW-1185">Reference proteome</keyword>
<feature type="region of interest" description="Disordered" evidence="4">
    <location>
        <begin position="1948"/>
        <end position="1986"/>
    </location>
</feature>
<feature type="compositionally biased region" description="Polar residues" evidence="4">
    <location>
        <begin position="2143"/>
        <end position="2162"/>
    </location>
</feature>
<feature type="compositionally biased region" description="Polar residues" evidence="4">
    <location>
        <begin position="2206"/>
        <end position="2233"/>
    </location>
</feature>
<feature type="region of interest" description="Disordered" evidence="4">
    <location>
        <begin position="1820"/>
        <end position="1858"/>
    </location>
</feature>
<dbReference type="Gene3D" id="2.60.40.10">
    <property type="entry name" value="Immunoglobulins"/>
    <property type="match status" value="13"/>
</dbReference>
<feature type="region of interest" description="Disordered" evidence="4">
    <location>
        <begin position="2076"/>
        <end position="2116"/>
    </location>
</feature>
<feature type="domain" description="Calx-beta" evidence="5">
    <location>
        <begin position="4936"/>
        <end position="4993"/>
    </location>
</feature>
<feature type="region of interest" description="Disordered" evidence="4">
    <location>
        <begin position="1308"/>
        <end position="1345"/>
    </location>
</feature>
<dbReference type="EMBL" id="CP082275">
    <property type="protein sequence ID" value="USH01144.1"/>
    <property type="molecule type" value="Genomic_DNA"/>
</dbReference>
<evidence type="ECO:0000256" key="2">
    <source>
        <dbReference type="ARBA" id="ARBA00022737"/>
    </source>
</evidence>
<dbReference type="InterPro" id="IPR038081">
    <property type="entry name" value="CalX-like_sf"/>
</dbReference>
<evidence type="ECO:0000313" key="6">
    <source>
        <dbReference type="EMBL" id="USH01144.1"/>
    </source>
</evidence>
<dbReference type="SUPFAM" id="SSF141072">
    <property type="entry name" value="CalX-like"/>
    <property type="match status" value="13"/>
</dbReference>
<feature type="compositionally biased region" description="Polar residues" evidence="4">
    <location>
        <begin position="1438"/>
        <end position="1465"/>
    </location>
</feature>
<feature type="compositionally biased region" description="Polar residues" evidence="4">
    <location>
        <begin position="2271"/>
        <end position="2290"/>
    </location>
</feature>
<reference evidence="6" key="1">
    <citation type="submission" date="2021-08" db="EMBL/GenBank/DDBJ databases">
        <authorList>
            <person name="Sakaguchi M."/>
            <person name="Kikuchi T."/>
            <person name="Urbanczyk H."/>
        </authorList>
    </citation>
    <scope>NUCLEOTIDE SEQUENCE</scope>
    <source>
        <strain evidence="6">020920N</strain>
    </source>
</reference>
<organism evidence="6 7">
    <name type="scientific">Grimontia kaedaensis</name>
    <dbReference type="NCBI Taxonomy" id="2872157"/>
    <lineage>
        <taxon>Bacteria</taxon>
        <taxon>Pseudomonadati</taxon>
        <taxon>Pseudomonadota</taxon>
        <taxon>Gammaproteobacteria</taxon>
        <taxon>Vibrionales</taxon>
        <taxon>Vibrionaceae</taxon>
        <taxon>Grimontia</taxon>
    </lineage>
</organism>
<accession>A0ABY4WRE9</accession>
<feature type="compositionally biased region" description="Polar residues" evidence="4">
    <location>
        <begin position="1319"/>
        <end position="1337"/>
    </location>
</feature>
<protein>
    <submittedName>
        <fullName evidence="6">Ig-like domain-containing protein</fullName>
    </submittedName>
</protein>
<dbReference type="InterPro" id="IPR049826">
    <property type="entry name" value="Ig-like_ice"/>
</dbReference>
<name>A0ABY4WRE9_9GAMM</name>
<feature type="region of interest" description="Disordered" evidence="4">
    <location>
        <begin position="1181"/>
        <end position="1218"/>
    </location>
</feature>
<keyword evidence="3" id="KW-0106">Calcium</keyword>